<evidence type="ECO:0000256" key="1">
    <source>
        <dbReference type="SAM" id="MobiDB-lite"/>
    </source>
</evidence>
<evidence type="ECO:0000313" key="4">
    <source>
        <dbReference type="Proteomes" id="UP001164305"/>
    </source>
</evidence>
<feature type="compositionally biased region" description="Polar residues" evidence="1">
    <location>
        <begin position="11"/>
        <end position="23"/>
    </location>
</feature>
<gene>
    <name evidence="3" type="ORF">BRM3_14080</name>
</gene>
<sequence>MSHTPDDGAHATTSTETVSGGNSTPLSIVLFVVLFGLFCAGLYLLSLGFGHYSAHWVNGTYFLGGLGAVLVALFGTFTVVPKFLT</sequence>
<dbReference type="EMBL" id="CP107020">
    <property type="protein sequence ID" value="UYG16706.1"/>
    <property type="molecule type" value="Genomic_DNA"/>
</dbReference>
<organism evidence="3 4">
    <name type="scientific">Brachybacterium huguangmaarense</name>
    <dbReference type="NCBI Taxonomy" id="1652028"/>
    <lineage>
        <taxon>Bacteria</taxon>
        <taxon>Bacillati</taxon>
        <taxon>Actinomycetota</taxon>
        <taxon>Actinomycetes</taxon>
        <taxon>Micrococcales</taxon>
        <taxon>Dermabacteraceae</taxon>
        <taxon>Brachybacterium</taxon>
    </lineage>
</organism>
<evidence type="ECO:0000313" key="3">
    <source>
        <dbReference type="EMBL" id="UYG16706.1"/>
    </source>
</evidence>
<keyword evidence="2" id="KW-0472">Membrane</keyword>
<reference evidence="3" key="1">
    <citation type="submission" date="2022-10" db="EMBL/GenBank/DDBJ databases">
        <title>Whole-Genome Sequencing of Brachybacterium huguangmaarense BRM-3, Isolated from Betula schmidtii.</title>
        <authorList>
            <person name="Haam D."/>
        </authorList>
    </citation>
    <scope>NUCLEOTIDE SEQUENCE</scope>
    <source>
        <strain evidence="3">BRM-3</strain>
    </source>
</reference>
<proteinExistence type="predicted"/>
<keyword evidence="4" id="KW-1185">Reference proteome</keyword>
<dbReference type="RefSeq" id="WP_263593919.1">
    <property type="nucleotide sequence ID" value="NZ_CP107020.1"/>
</dbReference>
<feature type="region of interest" description="Disordered" evidence="1">
    <location>
        <begin position="1"/>
        <end position="23"/>
    </location>
</feature>
<keyword evidence="2" id="KW-1133">Transmembrane helix</keyword>
<dbReference type="Proteomes" id="UP001164305">
    <property type="component" value="Chromosome"/>
</dbReference>
<name>A0ABY6G1K5_9MICO</name>
<evidence type="ECO:0008006" key="5">
    <source>
        <dbReference type="Google" id="ProtNLM"/>
    </source>
</evidence>
<accession>A0ABY6G1K5</accession>
<evidence type="ECO:0000256" key="2">
    <source>
        <dbReference type="SAM" id="Phobius"/>
    </source>
</evidence>
<feature type="transmembrane region" description="Helical" evidence="2">
    <location>
        <begin position="61"/>
        <end position="80"/>
    </location>
</feature>
<protein>
    <recommendedName>
        <fullName evidence="5">Cell division protein CrgA</fullName>
    </recommendedName>
</protein>
<keyword evidence="2" id="KW-0812">Transmembrane</keyword>
<feature type="transmembrane region" description="Helical" evidence="2">
    <location>
        <begin position="28"/>
        <end position="49"/>
    </location>
</feature>